<dbReference type="Proteomes" id="UP001140091">
    <property type="component" value="Unassembled WGS sequence"/>
</dbReference>
<gene>
    <name evidence="1" type="ORF">H1R20_g627</name>
</gene>
<evidence type="ECO:0000313" key="2">
    <source>
        <dbReference type="Proteomes" id="UP001140091"/>
    </source>
</evidence>
<sequence length="278" mass="31468">MGQCDNGCALPDGHSRHQAIVWHRRSSNNEGLPEYISRDDLIQLATRVLSKVPMSSEQSQAAHTEPPSVERNPRLLLQDYFAHLCTRFILDCLQCSDDAPPKYRSVIRADRSKLLHSIAYTLWMANFDDRIIFGALLLLQRLRARLPLIDPGMVQFYREFGYAAFIGALMIVRKELFGEGEEMMVEDSASLEDQDIPDEIWASITGCLLNFGEIQALEMALRSADAGINGDTAIDAEELREFEATVRKAYGLLILPYRFPEDVDELQMDLNSLQIVET</sequence>
<reference evidence="1" key="1">
    <citation type="submission" date="2022-06" db="EMBL/GenBank/DDBJ databases">
        <title>Genome Sequence of Candolleomyces eurysporus.</title>
        <authorList>
            <person name="Buettner E."/>
        </authorList>
    </citation>
    <scope>NUCLEOTIDE SEQUENCE</scope>
    <source>
        <strain evidence="1">VTCC 930004</strain>
    </source>
</reference>
<keyword evidence="2" id="KW-1185">Reference proteome</keyword>
<name>A0A9W8JKN1_9AGAR</name>
<protein>
    <submittedName>
        <fullName evidence="1">Uncharacterized protein</fullName>
    </submittedName>
</protein>
<accession>A0A9W8JKN1</accession>
<evidence type="ECO:0000313" key="1">
    <source>
        <dbReference type="EMBL" id="KAJ2936465.1"/>
    </source>
</evidence>
<feature type="non-terminal residue" evidence="1">
    <location>
        <position position="278"/>
    </location>
</feature>
<organism evidence="1 2">
    <name type="scientific">Candolleomyces eurysporus</name>
    <dbReference type="NCBI Taxonomy" id="2828524"/>
    <lineage>
        <taxon>Eukaryota</taxon>
        <taxon>Fungi</taxon>
        <taxon>Dikarya</taxon>
        <taxon>Basidiomycota</taxon>
        <taxon>Agaricomycotina</taxon>
        <taxon>Agaricomycetes</taxon>
        <taxon>Agaricomycetidae</taxon>
        <taxon>Agaricales</taxon>
        <taxon>Agaricineae</taxon>
        <taxon>Psathyrellaceae</taxon>
        <taxon>Candolleomyces</taxon>
    </lineage>
</organism>
<dbReference type="EMBL" id="JANBPK010000057">
    <property type="protein sequence ID" value="KAJ2936465.1"/>
    <property type="molecule type" value="Genomic_DNA"/>
</dbReference>
<dbReference type="AlphaFoldDB" id="A0A9W8JKN1"/>
<comment type="caution">
    <text evidence="1">The sequence shown here is derived from an EMBL/GenBank/DDBJ whole genome shotgun (WGS) entry which is preliminary data.</text>
</comment>
<proteinExistence type="predicted"/>